<name>W4K212_HETIT</name>
<gene>
    <name evidence="2" type="ORF">HETIRDRAFT_453806</name>
</gene>
<dbReference type="STRING" id="747525.W4K212"/>
<protein>
    <recommendedName>
        <fullName evidence="1">Serine/threonine-protein phosphatase 4 regulatory subunit 3-like central domain-containing protein</fullName>
    </recommendedName>
</protein>
<dbReference type="InParanoid" id="W4K212"/>
<dbReference type="EMBL" id="KI925461">
    <property type="protein sequence ID" value="ETW79380.1"/>
    <property type="molecule type" value="Genomic_DNA"/>
</dbReference>
<dbReference type="HOGENOM" id="CLU_1886027_0_0_1"/>
<evidence type="ECO:0000259" key="1">
    <source>
        <dbReference type="Pfam" id="PF04802"/>
    </source>
</evidence>
<proteinExistence type="predicted"/>
<accession>W4K212</accession>
<evidence type="ECO:0000313" key="2">
    <source>
        <dbReference type="EMBL" id="ETW79380.1"/>
    </source>
</evidence>
<dbReference type="KEGG" id="hir:HETIRDRAFT_453806"/>
<sequence>MPLPDGANPMCPGWLSRLFFYGQQILMHMFLHLADDPKTQCFLDCFYKLCVTRCSSPSSASQIASCSQVSPSVAVANPNLPFHVYATLTRLPSIFALQHTLRSHFFMLTLNISTHVARLLCSRDKHLCLGASALP</sequence>
<dbReference type="GeneID" id="20676431"/>
<keyword evidence="3" id="KW-1185">Reference proteome</keyword>
<organism evidence="2 3">
    <name type="scientific">Heterobasidion irregulare (strain TC 32-1)</name>
    <dbReference type="NCBI Taxonomy" id="747525"/>
    <lineage>
        <taxon>Eukaryota</taxon>
        <taxon>Fungi</taxon>
        <taxon>Dikarya</taxon>
        <taxon>Basidiomycota</taxon>
        <taxon>Agaricomycotina</taxon>
        <taxon>Agaricomycetes</taxon>
        <taxon>Russulales</taxon>
        <taxon>Bondarzewiaceae</taxon>
        <taxon>Heterobasidion</taxon>
        <taxon>Heterobasidion annosum species complex</taxon>
    </lineage>
</organism>
<dbReference type="Pfam" id="PF04802">
    <property type="entry name" value="PP4R3"/>
    <property type="match status" value="1"/>
</dbReference>
<dbReference type="AlphaFoldDB" id="W4K212"/>
<dbReference type="InterPro" id="IPR006887">
    <property type="entry name" value="P4R3-like_central_dom"/>
</dbReference>
<evidence type="ECO:0000313" key="3">
    <source>
        <dbReference type="Proteomes" id="UP000030671"/>
    </source>
</evidence>
<reference evidence="2 3" key="1">
    <citation type="journal article" date="2012" name="New Phytol.">
        <title>Insight into trade-off between wood decay and parasitism from the genome of a fungal forest pathogen.</title>
        <authorList>
            <person name="Olson A."/>
            <person name="Aerts A."/>
            <person name="Asiegbu F."/>
            <person name="Belbahri L."/>
            <person name="Bouzid O."/>
            <person name="Broberg A."/>
            <person name="Canback B."/>
            <person name="Coutinho P.M."/>
            <person name="Cullen D."/>
            <person name="Dalman K."/>
            <person name="Deflorio G."/>
            <person name="van Diepen L.T."/>
            <person name="Dunand C."/>
            <person name="Duplessis S."/>
            <person name="Durling M."/>
            <person name="Gonthier P."/>
            <person name="Grimwood J."/>
            <person name="Fossdal C.G."/>
            <person name="Hansson D."/>
            <person name="Henrissat B."/>
            <person name="Hietala A."/>
            <person name="Himmelstrand K."/>
            <person name="Hoffmeister D."/>
            <person name="Hogberg N."/>
            <person name="James T.Y."/>
            <person name="Karlsson M."/>
            <person name="Kohler A."/>
            <person name="Kues U."/>
            <person name="Lee Y.H."/>
            <person name="Lin Y.C."/>
            <person name="Lind M."/>
            <person name="Lindquist E."/>
            <person name="Lombard V."/>
            <person name="Lucas S."/>
            <person name="Lunden K."/>
            <person name="Morin E."/>
            <person name="Murat C."/>
            <person name="Park J."/>
            <person name="Raffaello T."/>
            <person name="Rouze P."/>
            <person name="Salamov A."/>
            <person name="Schmutz J."/>
            <person name="Solheim H."/>
            <person name="Stahlberg J."/>
            <person name="Velez H."/>
            <person name="de Vries R.P."/>
            <person name="Wiebenga A."/>
            <person name="Woodward S."/>
            <person name="Yakovlev I."/>
            <person name="Garbelotto M."/>
            <person name="Martin F."/>
            <person name="Grigoriev I.V."/>
            <person name="Stenlid J."/>
        </authorList>
    </citation>
    <scope>NUCLEOTIDE SEQUENCE [LARGE SCALE GENOMIC DNA]</scope>
    <source>
        <strain evidence="2 3">TC 32-1</strain>
    </source>
</reference>
<feature type="domain" description="Serine/threonine-protein phosphatase 4 regulatory subunit 3-like central" evidence="1">
    <location>
        <begin position="34"/>
        <end position="131"/>
    </location>
</feature>
<dbReference type="RefSeq" id="XP_009549613.1">
    <property type="nucleotide sequence ID" value="XM_009551318.1"/>
</dbReference>
<dbReference type="Proteomes" id="UP000030671">
    <property type="component" value="Unassembled WGS sequence"/>
</dbReference>